<evidence type="ECO:0000259" key="9">
    <source>
        <dbReference type="PROSITE" id="PS50850"/>
    </source>
</evidence>
<keyword evidence="6 8" id="KW-1133">Transmembrane helix</keyword>
<comment type="caution">
    <text evidence="10">The sequence shown here is derived from an EMBL/GenBank/DDBJ whole genome shotgun (WGS) entry which is preliminary data.</text>
</comment>
<reference evidence="10 11" key="1">
    <citation type="submission" date="2021-04" db="EMBL/GenBank/DDBJ databases">
        <authorList>
            <person name="Pira H."/>
            <person name="Risdian C."/>
            <person name="Wink J."/>
        </authorList>
    </citation>
    <scope>NUCLEOTIDE SEQUENCE [LARGE SCALE GENOMIC DNA]</scope>
    <source>
        <strain evidence="10 11">WH53</strain>
    </source>
</reference>
<dbReference type="PANTHER" id="PTHR43124">
    <property type="entry name" value="PURINE EFFLUX PUMP PBUE"/>
    <property type="match status" value="1"/>
</dbReference>
<sequence length="400" mass="43705">MDKRYENFIIFLAPFINSVAGIAIDLYAPSLPSIGREFSVNSTVMQNTITITLLGYAIGQLFFGFMSDYYGRRKAINFGLVLFIIGSLISMFSSDITTLLIGRAIQGFAIGACQVVARAILVDNIKGERFYIAILYLSLAFGLGPVIAPYIGGYVEELAGWRYNFLLYSAYSFTILLFVYFGLKESLDPAHKKHPFESMKGIKLMLADIRFSSGIIVLGTSFSSFLIWNVIGPFIVQEHLSLSSSFFGQTALGVGLCYLVGTLANRVLVKSFKPFKLMGLGLLLYGSGLIVIIFNLNGIDLYTVLMGTMLIAFGQGFLFSNAMAKCMSLFIDRAGTSASLQGCLMLLIGSTVTALTSQITITSNLNVAEIFILLFLIQLASVIILIKSSSTRYAVQAQES</sequence>
<dbReference type="InterPro" id="IPR001958">
    <property type="entry name" value="Tet-R_TetA/multi-R_MdtG-like"/>
</dbReference>
<dbReference type="InterPro" id="IPR004812">
    <property type="entry name" value="Efflux_drug-R_Bcr/CmlA"/>
</dbReference>
<evidence type="ECO:0000256" key="6">
    <source>
        <dbReference type="ARBA" id="ARBA00022989"/>
    </source>
</evidence>
<dbReference type="PRINTS" id="PR01035">
    <property type="entry name" value="TCRTETA"/>
</dbReference>
<feature type="domain" description="Major facilitator superfamily (MFS) profile" evidence="9">
    <location>
        <begin position="9"/>
        <end position="393"/>
    </location>
</feature>
<comment type="subcellular location">
    <subcellularLocation>
        <location evidence="8">Cell inner membrane</location>
        <topology evidence="8">Multi-pass membrane protein</topology>
    </subcellularLocation>
    <subcellularLocation>
        <location evidence="1">Cell membrane</location>
        <topology evidence="1">Multi-pass membrane protein</topology>
    </subcellularLocation>
</comment>
<feature type="transmembrane region" description="Helical" evidence="8">
    <location>
        <begin position="100"/>
        <end position="121"/>
    </location>
</feature>
<keyword evidence="5 8" id="KW-0812">Transmembrane</keyword>
<dbReference type="InterPro" id="IPR036259">
    <property type="entry name" value="MFS_trans_sf"/>
</dbReference>
<dbReference type="RefSeq" id="WP_215820116.1">
    <property type="nucleotide sequence ID" value="NZ_JAGSOY010000028.1"/>
</dbReference>
<organism evidence="10 11">
    <name type="scientific">Zooshikella harenae</name>
    <dbReference type="NCBI Taxonomy" id="2827238"/>
    <lineage>
        <taxon>Bacteria</taxon>
        <taxon>Pseudomonadati</taxon>
        <taxon>Pseudomonadota</taxon>
        <taxon>Gammaproteobacteria</taxon>
        <taxon>Oceanospirillales</taxon>
        <taxon>Zooshikellaceae</taxon>
        <taxon>Zooshikella</taxon>
    </lineage>
</organism>
<dbReference type="Gene3D" id="1.20.1720.10">
    <property type="entry name" value="Multidrug resistance protein D"/>
    <property type="match status" value="1"/>
</dbReference>
<keyword evidence="3 8" id="KW-0813">Transport</keyword>
<keyword evidence="8" id="KW-0997">Cell inner membrane</keyword>
<dbReference type="Pfam" id="PF07690">
    <property type="entry name" value="MFS_1"/>
    <property type="match status" value="1"/>
</dbReference>
<evidence type="ECO:0000313" key="11">
    <source>
        <dbReference type="Proteomes" id="UP000690515"/>
    </source>
</evidence>
<dbReference type="InterPro" id="IPR050189">
    <property type="entry name" value="MFS_Efflux_Transporters"/>
</dbReference>
<evidence type="ECO:0000256" key="7">
    <source>
        <dbReference type="ARBA" id="ARBA00023136"/>
    </source>
</evidence>
<evidence type="ECO:0000256" key="2">
    <source>
        <dbReference type="ARBA" id="ARBA00006236"/>
    </source>
</evidence>
<dbReference type="EMBL" id="JAGSOY010000028">
    <property type="protein sequence ID" value="MBU2711960.1"/>
    <property type="molecule type" value="Genomic_DNA"/>
</dbReference>
<dbReference type="Proteomes" id="UP000690515">
    <property type="component" value="Unassembled WGS sequence"/>
</dbReference>
<feature type="transmembrane region" description="Helical" evidence="8">
    <location>
        <begin position="367"/>
        <end position="386"/>
    </location>
</feature>
<gene>
    <name evidence="10" type="ORF">KCG35_12895</name>
</gene>
<evidence type="ECO:0000256" key="4">
    <source>
        <dbReference type="ARBA" id="ARBA00022475"/>
    </source>
</evidence>
<dbReference type="PROSITE" id="PS50850">
    <property type="entry name" value="MFS"/>
    <property type="match status" value="1"/>
</dbReference>
<feature type="transmembrane region" description="Helical" evidence="8">
    <location>
        <begin position="133"/>
        <end position="153"/>
    </location>
</feature>
<dbReference type="SUPFAM" id="SSF103473">
    <property type="entry name" value="MFS general substrate transporter"/>
    <property type="match status" value="1"/>
</dbReference>
<dbReference type="CDD" id="cd17320">
    <property type="entry name" value="MFS_MdfA_MDR_like"/>
    <property type="match status" value="1"/>
</dbReference>
<feature type="transmembrane region" description="Helical" evidence="8">
    <location>
        <begin position="165"/>
        <end position="183"/>
    </location>
</feature>
<protein>
    <recommendedName>
        <fullName evidence="8">Bcr/CflA family efflux transporter</fullName>
    </recommendedName>
</protein>
<comment type="similarity">
    <text evidence="2 8">Belongs to the major facilitator superfamily. Bcr/CmlA family.</text>
</comment>
<feature type="transmembrane region" description="Helical" evidence="8">
    <location>
        <begin position="246"/>
        <end position="265"/>
    </location>
</feature>
<feature type="transmembrane region" description="Helical" evidence="8">
    <location>
        <begin position="277"/>
        <end position="296"/>
    </location>
</feature>
<dbReference type="InterPro" id="IPR011701">
    <property type="entry name" value="MFS"/>
</dbReference>
<keyword evidence="11" id="KW-1185">Reference proteome</keyword>
<evidence type="ECO:0000256" key="3">
    <source>
        <dbReference type="ARBA" id="ARBA00022448"/>
    </source>
</evidence>
<keyword evidence="7 8" id="KW-0472">Membrane</keyword>
<proteinExistence type="inferred from homology"/>
<feature type="transmembrane region" description="Helical" evidence="8">
    <location>
        <begin position="343"/>
        <end position="361"/>
    </location>
</feature>
<feature type="transmembrane region" description="Helical" evidence="8">
    <location>
        <begin position="75"/>
        <end position="94"/>
    </location>
</feature>
<dbReference type="PANTHER" id="PTHR43124:SF3">
    <property type="entry name" value="CHLORAMPHENICOL EFFLUX PUMP RV0191"/>
    <property type="match status" value="1"/>
</dbReference>
<feature type="transmembrane region" description="Helical" evidence="8">
    <location>
        <begin position="204"/>
        <end position="226"/>
    </location>
</feature>
<evidence type="ECO:0000256" key="8">
    <source>
        <dbReference type="RuleBase" id="RU365088"/>
    </source>
</evidence>
<feature type="transmembrane region" description="Helical" evidence="8">
    <location>
        <begin position="44"/>
        <end position="63"/>
    </location>
</feature>
<evidence type="ECO:0000256" key="1">
    <source>
        <dbReference type="ARBA" id="ARBA00004651"/>
    </source>
</evidence>
<dbReference type="NCBIfam" id="TIGR00710">
    <property type="entry name" value="efflux_Bcr_CflA"/>
    <property type="match status" value="1"/>
</dbReference>
<dbReference type="InterPro" id="IPR020846">
    <property type="entry name" value="MFS_dom"/>
</dbReference>
<accession>A0ABS5ZFF1</accession>
<feature type="transmembrane region" description="Helical" evidence="8">
    <location>
        <begin position="7"/>
        <end position="24"/>
    </location>
</feature>
<feature type="transmembrane region" description="Helical" evidence="8">
    <location>
        <begin position="302"/>
        <end position="322"/>
    </location>
</feature>
<evidence type="ECO:0000313" key="10">
    <source>
        <dbReference type="EMBL" id="MBU2711960.1"/>
    </source>
</evidence>
<name>A0ABS5ZFF1_9GAMM</name>
<keyword evidence="4" id="KW-1003">Cell membrane</keyword>
<evidence type="ECO:0000256" key="5">
    <source>
        <dbReference type="ARBA" id="ARBA00022692"/>
    </source>
</evidence>